<protein>
    <submittedName>
        <fullName evidence="1">Uncharacterized protein</fullName>
    </submittedName>
</protein>
<dbReference type="EMBL" id="FO704551">
    <property type="protein sequence ID" value="CDG21489.1"/>
    <property type="molecule type" value="Genomic_DNA"/>
</dbReference>
<accession>A0A068R381</accession>
<dbReference type="InterPro" id="IPR017734">
    <property type="entry name" value="T6SS_SciN"/>
</dbReference>
<sequence>MATITGCSSSEEKLPAYKFIFNTESTINDSAPIKIDLFLLRASEEFMAADFFSLQNNAKDVLGDKLVNEGSLFIRPSQSTHCLLKKNLPEANYIGLVAEYKILNGKKWRTSFPVPVPEKPSFYEFWRSPSDELHVCVKVTPQGLTLIKECNLSCAAGVEKNNE</sequence>
<dbReference type="STRING" id="1354304.XPG1_1834"/>
<dbReference type="Gene3D" id="2.60.40.4150">
    <property type="entry name" value="Type VI secretion system, lipoprotein SciN"/>
    <property type="match status" value="1"/>
</dbReference>
<dbReference type="PANTHER" id="PTHR37625:SF4">
    <property type="entry name" value="OUTER MEMBRANE LIPOPROTEIN"/>
    <property type="match status" value="1"/>
</dbReference>
<dbReference type="Proteomes" id="UP000032735">
    <property type="component" value="Chromosome"/>
</dbReference>
<gene>
    <name evidence="1" type="ORF">XPG1_1834</name>
</gene>
<dbReference type="NCBIfam" id="TIGR03352">
    <property type="entry name" value="VI_chp_3"/>
    <property type="match status" value="1"/>
</dbReference>
<dbReference type="PANTHER" id="PTHR37625">
    <property type="entry name" value="OUTER MEMBRANE LIPOPROTEIN-RELATED"/>
    <property type="match status" value="1"/>
</dbReference>
<dbReference type="AlphaFoldDB" id="A0A068R381"/>
<evidence type="ECO:0000313" key="1">
    <source>
        <dbReference type="EMBL" id="CDG21489.1"/>
    </source>
</evidence>
<name>A0A068R381_9GAMM</name>
<proteinExistence type="predicted"/>
<reference evidence="1 2" key="1">
    <citation type="submission" date="2013-07" db="EMBL/GenBank/DDBJ databases">
        <authorList>
            <person name="Genoscope - CEA"/>
        </authorList>
    </citation>
    <scope>NUCLEOTIDE SEQUENCE [LARGE SCALE GENOMIC DNA]</scope>
    <source>
        <strain evidence="1 2">G6</strain>
    </source>
</reference>
<dbReference type="HOGENOM" id="CLU_092347_2_1_6"/>
<dbReference type="InterPro" id="IPR038706">
    <property type="entry name" value="Type_VI_SciN-like_sf"/>
</dbReference>
<dbReference type="KEGG" id="xpo:XPG1_1834"/>
<dbReference type="Pfam" id="PF12790">
    <property type="entry name" value="T6SS-SciN"/>
    <property type="match status" value="1"/>
</dbReference>
<organism evidence="1 2">
    <name type="scientific">Xenorhabdus poinarii G6</name>
    <dbReference type="NCBI Taxonomy" id="1354304"/>
    <lineage>
        <taxon>Bacteria</taxon>
        <taxon>Pseudomonadati</taxon>
        <taxon>Pseudomonadota</taxon>
        <taxon>Gammaproteobacteria</taxon>
        <taxon>Enterobacterales</taxon>
        <taxon>Morganellaceae</taxon>
        <taxon>Xenorhabdus</taxon>
    </lineage>
</organism>
<evidence type="ECO:0000313" key="2">
    <source>
        <dbReference type="Proteomes" id="UP000032735"/>
    </source>
</evidence>
<keyword evidence="2" id="KW-1185">Reference proteome</keyword>